<evidence type="ECO:0000256" key="1">
    <source>
        <dbReference type="SAM" id="MobiDB-lite"/>
    </source>
</evidence>
<dbReference type="EMBL" id="OZ019911">
    <property type="protein sequence ID" value="CAK9212531.1"/>
    <property type="molecule type" value="Genomic_DNA"/>
</dbReference>
<gene>
    <name evidence="3" type="ORF">CSSPTR1EN2_LOCUS11283</name>
</gene>
<keyword evidence="2" id="KW-0472">Membrane</keyword>
<proteinExistence type="predicted"/>
<dbReference type="PANTHER" id="PTHR36810:SF1">
    <property type="entry name" value="OS05G0232200 PROTEIN"/>
    <property type="match status" value="1"/>
</dbReference>
<keyword evidence="4" id="KW-1185">Reference proteome</keyword>
<dbReference type="CDD" id="cd00030">
    <property type="entry name" value="C2"/>
    <property type="match status" value="1"/>
</dbReference>
<feature type="compositionally biased region" description="Polar residues" evidence="1">
    <location>
        <begin position="291"/>
        <end position="310"/>
    </location>
</feature>
<feature type="compositionally biased region" description="Polar residues" evidence="1">
    <location>
        <begin position="256"/>
        <end position="276"/>
    </location>
</feature>
<protein>
    <recommendedName>
        <fullName evidence="5">C2 domain-containing protein</fullName>
    </recommendedName>
</protein>
<sequence>MPGSIRVSVLEAVDLPAAATGKYVIIRVALGRLEFKTQPGDLEAGKTAPWNSNFNFPVTNLRDKLVVAVCNVDDEAVTQIDIEIPSIVERGYRDEFMDFKGGGRIHLILSFALTDEERRKIQIMRAAALKRREQEQLKKTVVFQAVQPRPPIDDYAATAVPRATLTELDEPTKDEQENGSEQNIQAPLGLGPTSKPLNPGFGFDYAKAFGVRPINIKRKPSEPLNVGVATGVRKMVKQDSKVKVSKESAARDMDTLNLSRRSSDNLPRSSLPSLCTDSKDVSLATPAMDSSAITKSEASQDGASQCDNLLSTSMRPTPPSASTPSQQGLSTSTLPESMHGQYAEKMTQGDFQAQTIESTILHQDPEQKSGTTARFQEEVWQVENQRINDMLEAEAAAMAVGINNQLFMEDEQREKRRISKAHRPAALKEQMQCNDLQPQKEQGPPGPVVGAKMEQLEVISQESSCVLRMVKVHLEMGNLESRPVVVRLEPEEHPVIRSSSLARPSGPVSISEFEQMAECENAEQAFSNKFWQVLGAIADEILCAPGKVHRSGLLPGPEARWAHKRSIKSRWASPLGSPEKPGYGVTEDPSCQTPEPYRGRMRLLQLFPPIAGQEEAAGEGQSFHEHEGLAGIAAVIHKVIGGAAVLLAALFTVVAN</sequence>
<dbReference type="Proteomes" id="UP001497512">
    <property type="component" value="Chromosome 19"/>
</dbReference>
<organism evidence="3 4">
    <name type="scientific">Sphagnum troendelagicum</name>
    <dbReference type="NCBI Taxonomy" id="128251"/>
    <lineage>
        <taxon>Eukaryota</taxon>
        <taxon>Viridiplantae</taxon>
        <taxon>Streptophyta</taxon>
        <taxon>Embryophyta</taxon>
        <taxon>Bryophyta</taxon>
        <taxon>Sphagnophytina</taxon>
        <taxon>Sphagnopsida</taxon>
        <taxon>Sphagnales</taxon>
        <taxon>Sphagnaceae</taxon>
        <taxon>Sphagnum</taxon>
    </lineage>
</organism>
<feature type="compositionally biased region" description="Basic and acidic residues" evidence="1">
    <location>
        <begin position="239"/>
        <end position="254"/>
    </location>
</feature>
<feature type="region of interest" description="Disordered" evidence="1">
    <location>
        <begin position="169"/>
        <end position="192"/>
    </location>
</feature>
<evidence type="ECO:0000256" key="2">
    <source>
        <dbReference type="SAM" id="Phobius"/>
    </source>
</evidence>
<feature type="transmembrane region" description="Helical" evidence="2">
    <location>
        <begin position="629"/>
        <end position="655"/>
    </location>
</feature>
<name>A0ABP0U4Q5_9BRYO</name>
<keyword evidence="2" id="KW-1133">Transmembrane helix</keyword>
<dbReference type="SUPFAM" id="SSF49562">
    <property type="entry name" value="C2 domain (Calcium/lipid-binding domain, CaLB)"/>
    <property type="match status" value="1"/>
</dbReference>
<feature type="region of interest" description="Disordered" evidence="1">
    <location>
        <begin position="239"/>
        <end position="334"/>
    </location>
</feature>
<keyword evidence="2" id="KW-0812">Transmembrane</keyword>
<evidence type="ECO:0000313" key="3">
    <source>
        <dbReference type="EMBL" id="CAK9212531.1"/>
    </source>
</evidence>
<dbReference type="InterPro" id="IPR035892">
    <property type="entry name" value="C2_domain_sf"/>
</dbReference>
<accession>A0ABP0U4Q5</accession>
<reference evidence="3" key="1">
    <citation type="submission" date="2024-02" db="EMBL/GenBank/DDBJ databases">
        <authorList>
            <consortium name="ELIXIR-Norway"/>
            <consortium name="Elixir Norway"/>
        </authorList>
    </citation>
    <scope>NUCLEOTIDE SEQUENCE</scope>
</reference>
<evidence type="ECO:0000313" key="4">
    <source>
        <dbReference type="Proteomes" id="UP001497512"/>
    </source>
</evidence>
<dbReference type="PANTHER" id="PTHR36810">
    <property type="entry name" value="BNACNNG47150D PROTEIN"/>
    <property type="match status" value="1"/>
</dbReference>
<evidence type="ECO:0008006" key="5">
    <source>
        <dbReference type="Google" id="ProtNLM"/>
    </source>
</evidence>